<dbReference type="PANTHER" id="PTHR42770">
    <property type="entry name" value="AMINO ACID TRANSPORTER-RELATED"/>
    <property type="match status" value="1"/>
</dbReference>
<dbReference type="RefSeq" id="WP_121034382.1">
    <property type="nucleotide sequence ID" value="NZ_RBXT01000001.1"/>
</dbReference>
<feature type="transmembrane region" description="Helical" evidence="6">
    <location>
        <begin position="217"/>
        <end position="237"/>
    </location>
</feature>
<dbReference type="GO" id="GO:0055085">
    <property type="term" value="P:transmembrane transport"/>
    <property type="evidence" value="ECO:0007669"/>
    <property type="project" value="InterPro"/>
</dbReference>
<evidence type="ECO:0000256" key="4">
    <source>
        <dbReference type="ARBA" id="ARBA00023136"/>
    </source>
</evidence>
<organism evidence="8 9">
    <name type="scientific">Terracoccus luteus</name>
    <dbReference type="NCBI Taxonomy" id="53356"/>
    <lineage>
        <taxon>Bacteria</taxon>
        <taxon>Bacillati</taxon>
        <taxon>Actinomycetota</taxon>
        <taxon>Actinomycetes</taxon>
        <taxon>Micrococcales</taxon>
        <taxon>Intrasporangiaceae</taxon>
        <taxon>Terracoccus</taxon>
    </lineage>
</organism>
<dbReference type="PIRSF" id="PIRSF006060">
    <property type="entry name" value="AA_transporter"/>
    <property type="match status" value="1"/>
</dbReference>
<keyword evidence="9" id="KW-1185">Reference proteome</keyword>
<evidence type="ECO:0000256" key="2">
    <source>
        <dbReference type="ARBA" id="ARBA00022692"/>
    </source>
</evidence>
<feature type="transmembrane region" description="Helical" evidence="6">
    <location>
        <begin position="436"/>
        <end position="454"/>
    </location>
</feature>
<name>A0A495Y367_9MICO</name>
<feature type="transmembrane region" description="Helical" evidence="6">
    <location>
        <begin position="355"/>
        <end position="374"/>
    </location>
</feature>
<evidence type="ECO:0000256" key="5">
    <source>
        <dbReference type="SAM" id="MobiDB-lite"/>
    </source>
</evidence>
<feature type="transmembrane region" description="Helical" evidence="6">
    <location>
        <begin position="74"/>
        <end position="95"/>
    </location>
</feature>
<evidence type="ECO:0000313" key="8">
    <source>
        <dbReference type="EMBL" id="RKT79483.1"/>
    </source>
</evidence>
<reference evidence="8 9" key="1">
    <citation type="submission" date="2018-10" db="EMBL/GenBank/DDBJ databases">
        <title>Sequencing the genomes of 1000 actinobacteria strains.</title>
        <authorList>
            <person name="Klenk H.-P."/>
        </authorList>
    </citation>
    <scope>NUCLEOTIDE SEQUENCE [LARGE SCALE GENOMIC DNA]</scope>
    <source>
        <strain evidence="8 9">DSM 44267</strain>
    </source>
</reference>
<feature type="transmembrane region" description="Helical" evidence="6">
    <location>
        <begin position="177"/>
        <end position="197"/>
    </location>
</feature>
<dbReference type="OrthoDB" id="9762947at2"/>
<protein>
    <submittedName>
        <fullName evidence="8">Amino acid/polyamine/organocation transporter (APC superfamily)</fullName>
    </submittedName>
</protein>
<dbReference type="EMBL" id="RBXT01000001">
    <property type="protein sequence ID" value="RKT79483.1"/>
    <property type="molecule type" value="Genomic_DNA"/>
</dbReference>
<keyword evidence="4 6" id="KW-0472">Membrane</keyword>
<evidence type="ECO:0000256" key="3">
    <source>
        <dbReference type="ARBA" id="ARBA00022989"/>
    </source>
</evidence>
<comment type="caution">
    <text evidence="8">The sequence shown here is derived from an EMBL/GenBank/DDBJ whole genome shotgun (WGS) entry which is preliminary data.</text>
</comment>
<proteinExistence type="predicted"/>
<dbReference type="Gene3D" id="1.20.1740.10">
    <property type="entry name" value="Amino acid/polyamine transporter I"/>
    <property type="match status" value="1"/>
</dbReference>
<comment type="subcellular location">
    <subcellularLocation>
        <location evidence="1">Membrane</location>
        <topology evidence="1">Multi-pass membrane protein</topology>
    </subcellularLocation>
</comment>
<sequence length="478" mass="50388">MSEHTGGRHDGGAGHPGEASDHGTVDRGILDRDTTLKRALRLPALTLFGLVYLVPLTVFTTYGLVTEQTGGRLATAYVVTLLAMAFTAFSYAAMVRAYPVSGSAYTYTSKAFGGHAGFLSGWALLLDYLFLPMLNYLVIGIYLNAQFPGVPIGVWALIAIALVTVLNVVGITTIANVNVAIIAAQAVFIVLFVALAVKTIAGQPVDLLAPFTGDGSVTGNGAVFAGAAVLALSFLGFDAVSTMAEEAENPRRDIPRAIVSVTVGGGILFIILSWLSQAAYPATTFEVADSGSLDVMVKVGGQFLSTFFTAAYVAGAFGSALTSQASVTRIMYTMGRDGVFPKVLGTLHPRFRTPVLAIAIVSVISLAAELISLATLASLVSFGALFAFSVVNLSVVKTYWVDRHERGGGAALRYLVAPVVGFALILWLWTSLSSTALWTGLAWLAVGVVWLAVLTKGFRRRPPEVEFSEQAEGAIPRH</sequence>
<evidence type="ECO:0000256" key="6">
    <source>
        <dbReference type="SAM" id="Phobius"/>
    </source>
</evidence>
<evidence type="ECO:0000256" key="1">
    <source>
        <dbReference type="ARBA" id="ARBA00004141"/>
    </source>
</evidence>
<gene>
    <name evidence="8" type="ORF">DFJ68_2956</name>
</gene>
<keyword evidence="3 6" id="KW-1133">Transmembrane helix</keyword>
<feature type="transmembrane region" description="Helical" evidence="6">
    <location>
        <begin position="149"/>
        <end position="170"/>
    </location>
</feature>
<feature type="transmembrane region" description="Helical" evidence="6">
    <location>
        <begin position="412"/>
        <end position="430"/>
    </location>
</feature>
<feature type="transmembrane region" description="Helical" evidence="6">
    <location>
        <begin position="257"/>
        <end position="280"/>
    </location>
</feature>
<feature type="transmembrane region" description="Helical" evidence="6">
    <location>
        <begin position="380"/>
        <end position="400"/>
    </location>
</feature>
<feature type="transmembrane region" description="Helical" evidence="6">
    <location>
        <begin position="300"/>
        <end position="321"/>
    </location>
</feature>
<dbReference type="Proteomes" id="UP000278440">
    <property type="component" value="Unassembled WGS sequence"/>
</dbReference>
<dbReference type="InterPro" id="IPR050367">
    <property type="entry name" value="APC_superfamily"/>
</dbReference>
<keyword evidence="2 6" id="KW-0812">Transmembrane</keyword>
<dbReference type="PANTHER" id="PTHR42770:SF8">
    <property type="entry name" value="PUTRESCINE IMPORTER PUUP"/>
    <property type="match status" value="1"/>
</dbReference>
<feature type="domain" description="Amino acid permease/ SLC12A" evidence="7">
    <location>
        <begin position="50"/>
        <end position="445"/>
    </location>
</feature>
<dbReference type="AlphaFoldDB" id="A0A495Y367"/>
<feature type="region of interest" description="Disordered" evidence="5">
    <location>
        <begin position="1"/>
        <end position="26"/>
    </location>
</feature>
<accession>A0A495Y367</accession>
<evidence type="ECO:0000313" key="9">
    <source>
        <dbReference type="Proteomes" id="UP000278440"/>
    </source>
</evidence>
<feature type="transmembrane region" description="Helical" evidence="6">
    <location>
        <begin position="42"/>
        <end position="62"/>
    </location>
</feature>
<dbReference type="Pfam" id="PF00324">
    <property type="entry name" value="AA_permease"/>
    <property type="match status" value="1"/>
</dbReference>
<dbReference type="GO" id="GO:0016020">
    <property type="term" value="C:membrane"/>
    <property type="evidence" value="ECO:0007669"/>
    <property type="project" value="UniProtKB-SubCell"/>
</dbReference>
<evidence type="ECO:0000259" key="7">
    <source>
        <dbReference type="Pfam" id="PF00324"/>
    </source>
</evidence>
<dbReference type="InterPro" id="IPR004841">
    <property type="entry name" value="AA-permease/SLC12A_dom"/>
</dbReference>
<feature type="transmembrane region" description="Helical" evidence="6">
    <location>
        <begin position="116"/>
        <end position="143"/>
    </location>
</feature>